<keyword evidence="2" id="KW-1185">Reference proteome</keyword>
<accession>A0A8X6R696</accession>
<reference evidence="1" key="1">
    <citation type="submission" date="2020-08" db="EMBL/GenBank/DDBJ databases">
        <title>Multicomponent nature underlies the extraordinary mechanical properties of spider dragline silk.</title>
        <authorList>
            <person name="Kono N."/>
            <person name="Nakamura H."/>
            <person name="Mori M."/>
            <person name="Yoshida Y."/>
            <person name="Ohtoshi R."/>
            <person name="Malay A.D."/>
            <person name="Moran D.A.P."/>
            <person name="Tomita M."/>
            <person name="Numata K."/>
            <person name="Arakawa K."/>
        </authorList>
    </citation>
    <scope>NUCLEOTIDE SEQUENCE</scope>
</reference>
<gene>
    <name evidence="1" type="ORF">NPIL_26891</name>
</gene>
<protein>
    <submittedName>
        <fullName evidence="1">Uncharacterized protein</fullName>
    </submittedName>
</protein>
<name>A0A8X6R696_NEPPI</name>
<sequence length="107" mass="12271">MIFCFRYILQGVQRVVRPMGAEMVVVGTTKGIRSFRGLALSLIVDAVRPKMAVISFSFGEMNVFPFLDREIPRRRFHSSPCRVVNLYARFEPHKRRIQLIGLAGEKS</sequence>
<organism evidence="1 2">
    <name type="scientific">Nephila pilipes</name>
    <name type="common">Giant wood spider</name>
    <name type="synonym">Nephila maculata</name>
    <dbReference type="NCBI Taxonomy" id="299642"/>
    <lineage>
        <taxon>Eukaryota</taxon>
        <taxon>Metazoa</taxon>
        <taxon>Ecdysozoa</taxon>
        <taxon>Arthropoda</taxon>
        <taxon>Chelicerata</taxon>
        <taxon>Arachnida</taxon>
        <taxon>Araneae</taxon>
        <taxon>Araneomorphae</taxon>
        <taxon>Entelegynae</taxon>
        <taxon>Araneoidea</taxon>
        <taxon>Nephilidae</taxon>
        <taxon>Nephila</taxon>
    </lineage>
</organism>
<dbReference type="AlphaFoldDB" id="A0A8X6R696"/>
<comment type="caution">
    <text evidence="1">The sequence shown here is derived from an EMBL/GenBank/DDBJ whole genome shotgun (WGS) entry which is preliminary data.</text>
</comment>
<dbReference type="Proteomes" id="UP000887013">
    <property type="component" value="Unassembled WGS sequence"/>
</dbReference>
<evidence type="ECO:0000313" key="1">
    <source>
        <dbReference type="EMBL" id="GFU50010.1"/>
    </source>
</evidence>
<dbReference type="EMBL" id="BMAW01087095">
    <property type="protein sequence ID" value="GFU50010.1"/>
    <property type="molecule type" value="Genomic_DNA"/>
</dbReference>
<evidence type="ECO:0000313" key="2">
    <source>
        <dbReference type="Proteomes" id="UP000887013"/>
    </source>
</evidence>
<proteinExistence type="predicted"/>